<name>A0A060SZ42_BLAAD</name>
<dbReference type="PhylomeDB" id="A0A060SZ42"/>
<dbReference type="GO" id="GO:0016491">
    <property type="term" value="F:oxidoreductase activity"/>
    <property type="evidence" value="ECO:0007669"/>
    <property type="project" value="UniProtKB-KW"/>
</dbReference>
<dbReference type="PANTHER" id="PTHR47706">
    <property type="entry name" value="NMRA-LIKE FAMILY PROTEIN"/>
    <property type="match status" value="1"/>
</dbReference>
<evidence type="ECO:0000256" key="2">
    <source>
        <dbReference type="ARBA" id="ARBA00023002"/>
    </source>
</evidence>
<dbReference type="InterPro" id="IPR036291">
    <property type="entry name" value="NAD(P)-bd_dom_sf"/>
</dbReference>
<dbReference type="InterPro" id="IPR051609">
    <property type="entry name" value="NmrA/Isoflavone_reductase-like"/>
</dbReference>
<reference evidence="3" key="1">
    <citation type="submission" date="2014-02" db="EMBL/GenBank/DDBJ databases">
        <authorList>
            <person name="Genoscope - CEA"/>
        </authorList>
    </citation>
    <scope>NUCLEOTIDE SEQUENCE</scope>
    <source>
        <strain evidence="3">LS3</strain>
    </source>
</reference>
<evidence type="ECO:0000313" key="3">
    <source>
        <dbReference type="EMBL" id="CDP33998.1"/>
    </source>
</evidence>
<sequence length="299" mass="32949">MSNRVAVVGLHGQLGGPILRALVLPELNDSISLPILAISRDPSEEPVESDDIEYCQASDYIGYLDHLYGIDIVIDLRPGLTSLSLDLVNASADAGVKVYVASFFSPDLFATPWGESVMFSKFEQVQTARIRNLRTVLMRVGFFAEAVLQMPQLLGLYPDKGIYLTCETADDPQSVTFVEDIGKAVAGLCNLPIDDIPEDVFIQSDSISQTQLAKLYTSVTGKSLKSVRRPKVEVEVTADRIAESNSSSSDDFIKVLQAIALTTSHNDFSQDNNNDMLNNGRFEWTEFVPNANRFWKSSN</sequence>
<organism evidence="3">
    <name type="scientific">Blastobotrys adeninivorans</name>
    <name type="common">Yeast</name>
    <name type="synonym">Arxula adeninivorans</name>
    <dbReference type="NCBI Taxonomy" id="409370"/>
    <lineage>
        <taxon>Eukaryota</taxon>
        <taxon>Fungi</taxon>
        <taxon>Dikarya</taxon>
        <taxon>Ascomycota</taxon>
        <taxon>Saccharomycotina</taxon>
        <taxon>Dipodascomycetes</taxon>
        <taxon>Dipodascales</taxon>
        <taxon>Trichomonascaceae</taxon>
        <taxon>Blastobotrys</taxon>
    </lineage>
</organism>
<dbReference type="Gene3D" id="3.90.25.10">
    <property type="entry name" value="UDP-galactose 4-epimerase, domain 1"/>
    <property type="match status" value="1"/>
</dbReference>
<evidence type="ECO:0000256" key="1">
    <source>
        <dbReference type="ARBA" id="ARBA00022857"/>
    </source>
</evidence>
<dbReference type="PANTHER" id="PTHR47706:SF9">
    <property type="entry name" value="NMRA-LIKE DOMAIN-CONTAINING PROTEIN-RELATED"/>
    <property type="match status" value="1"/>
</dbReference>
<proteinExistence type="predicted"/>
<dbReference type="EMBL" id="HG937693">
    <property type="protein sequence ID" value="CDP33998.1"/>
    <property type="molecule type" value="Genomic_DNA"/>
</dbReference>
<protein>
    <submittedName>
        <fullName evidence="3">ARAD1C02398p</fullName>
    </submittedName>
</protein>
<dbReference type="SUPFAM" id="SSF51735">
    <property type="entry name" value="NAD(P)-binding Rossmann-fold domains"/>
    <property type="match status" value="1"/>
</dbReference>
<dbReference type="AlphaFoldDB" id="A0A060SZ42"/>
<gene>
    <name evidence="3" type="ORF">GNLVRS02_ARAD1C02398g</name>
</gene>
<accession>A0A060SZ42</accession>
<keyword evidence="2" id="KW-0560">Oxidoreductase</keyword>
<reference evidence="3" key="2">
    <citation type="submission" date="2014-06" db="EMBL/GenBank/DDBJ databases">
        <title>The complete genome of Blastobotrys (Arxula) adeninivorans LS3 - a yeast of biotechnological interest.</title>
        <authorList>
            <person name="Kunze G."/>
            <person name="Gaillardin C."/>
            <person name="Czernicka M."/>
            <person name="Durrens P."/>
            <person name="Martin T."/>
            <person name="Boer E."/>
            <person name="Gabaldon T."/>
            <person name="Cruz J."/>
            <person name="Talla E."/>
            <person name="Marck C."/>
            <person name="Goffeau A."/>
            <person name="Barbe V."/>
            <person name="Baret P."/>
            <person name="Baronian K."/>
            <person name="Beier S."/>
            <person name="Bleykasten C."/>
            <person name="Bode R."/>
            <person name="Casaregola S."/>
            <person name="Despons L."/>
            <person name="Fairhead C."/>
            <person name="Giersberg M."/>
            <person name="Gierski P."/>
            <person name="Hahnel U."/>
            <person name="Hartmann A."/>
            <person name="Jankowska D."/>
            <person name="Jubin C."/>
            <person name="Jung P."/>
            <person name="Lafontaine I."/>
            <person name="Leh-Louis V."/>
            <person name="Lemaire M."/>
            <person name="Marcet-Houben M."/>
            <person name="Mascher M."/>
            <person name="Morel G."/>
            <person name="Richard G.-F."/>
            <person name="Riechen J."/>
            <person name="Sacerdot C."/>
            <person name="Sarkar A."/>
            <person name="Savel G."/>
            <person name="Schacherer J."/>
            <person name="Sherman D."/>
            <person name="Straub M.-L."/>
            <person name="Stein N."/>
            <person name="Thierry A."/>
            <person name="Trautwein-Schult A."/>
            <person name="Westhof E."/>
            <person name="Worch S."/>
            <person name="Dujon B."/>
            <person name="Souciet J.-L."/>
            <person name="Wincker P."/>
            <person name="Scholz U."/>
            <person name="Neuveglise N."/>
        </authorList>
    </citation>
    <scope>NUCLEOTIDE SEQUENCE</scope>
    <source>
        <strain evidence="3">LS3</strain>
    </source>
</reference>
<keyword evidence="1" id="KW-0521">NADP</keyword>
<dbReference type="Gene3D" id="3.40.50.720">
    <property type="entry name" value="NAD(P)-binding Rossmann-like Domain"/>
    <property type="match status" value="1"/>
</dbReference>